<dbReference type="RefSeq" id="WP_244858556.1">
    <property type="nucleotide sequence ID" value="NZ_AP024546.1"/>
</dbReference>
<dbReference type="Proteomes" id="UP000680514">
    <property type="component" value="Chromosome"/>
</dbReference>
<sequence>MAPSHVLAATMSSPPVSYYRATVPASAPRPAPSGRSATRVCIVGGGFAGLNTALGLAERGVRDVVLLEAETVGHGASGRNGGFVFGGFSRGEGALLHDLGPDRARALYRGTLDAVELIRARTDRYAIDCERTDAGVIWANWFRDPDVLRARQRLLQESFGVDWQWMPREQVRDVLRTDRYTDALFEPQAFHFHPLKYARGIAAAAEGQGVRIHEHAPVVALERQGAGWKVRTASAEIDAEHVVLACGGYLAGLRRDVDASVLPIATYVMVTEPLGDRLHDAMRTRAAVYDTRFAFDYYRPLPDTRLLWGGRISILNRDARAVERVLRRDLHRVFPQLDGVGVDFAWSGLMSYARHEMPQVGRIDDGLWLAQAFGGHGVAPTTFGGETVAAGIAHGDEGWKELSRYGLDPAYKPVGFLAAQASYWSAQWRDAWKARAT</sequence>
<dbReference type="EMBL" id="AP024546">
    <property type="protein sequence ID" value="BCT96936.1"/>
    <property type="molecule type" value="Genomic_DNA"/>
</dbReference>
<evidence type="ECO:0000313" key="3">
    <source>
        <dbReference type="EMBL" id="BCT96936.1"/>
    </source>
</evidence>
<evidence type="ECO:0000259" key="2">
    <source>
        <dbReference type="Pfam" id="PF01266"/>
    </source>
</evidence>
<feature type="domain" description="FAD dependent oxidoreductase" evidence="2">
    <location>
        <begin position="39"/>
        <end position="389"/>
    </location>
</feature>
<proteinExistence type="predicted"/>
<name>A0ABM7QH17_9GAMM</name>
<dbReference type="PANTHER" id="PTHR13847">
    <property type="entry name" value="SARCOSINE DEHYDROGENASE-RELATED"/>
    <property type="match status" value="1"/>
</dbReference>
<dbReference type="Gene3D" id="3.30.9.10">
    <property type="entry name" value="D-Amino Acid Oxidase, subunit A, domain 2"/>
    <property type="match status" value="1"/>
</dbReference>
<dbReference type="InterPro" id="IPR036188">
    <property type="entry name" value="FAD/NAD-bd_sf"/>
</dbReference>
<accession>A0ABM7QH17</accession>
<organism evidence="3 4">
    <name type="scientific">Lysobacter helvus</name>
    <dbReference type="NCBI Taxonomy" id="2675059"/>
    <lineage>
        <taxon>Bacteria</taxon>
        <taxon>Pseudomonadati</taxon>
        <taxon>Pseudomonadota</taxon>
        <taxon>Gammaproteobacteria</taxon>
        <taxon>Lysobacterales</taxon>
        <taxon>Lysobacteraceae</taxon>
        <taxon>Lysobacter</taxon>
    </lineage>
</organism>
<dbReference type="InterPro" id="IPR006076">
    <property type="entry name" value="FAD-dep_OxRdtase"/>
</dbReference>
<keyword evidence="4" id="KW-1185">Reference proteome</keyword>
<dbReference type="Pfam" id="PF01266">
    <property type="entry name" value="DAO"/>
    <property type="match status" value="1"/>
</dbReference>
<dbReference type="PANTHER" id="PTHR13847:SF281">
    <property type="entry name" value="FAD DEPENDENT OXIDOREDUCTASE DOMAIN-CONTAINING PROTEIN"/>
    <property type="match status" value="1"/>
</dbReference>
<protein>
    <submittedName>
        <fullName evidence="3">FAD-binding oxidoreductase</fullName>
    </submittedName>
</protein>
<dbReference type="Gene3D" id="3.50.50.60">
    <property type="entry name" value="FAD/NAD(P)-binding domain"/>
    <property type="match status" value="1"/>
</dbReference>
<dbReference type="SUPFAM" id="SSF51905">
    <property type="entry name" value="FAD/NAD(P)-binding domain"/>
    <property type="match status" value="1"/>
</dbReference>
<gene>
    <name evidence="3" type="ORF">LYSHEL_28070</name>
</gene>
<reference evidence="3 4" key="1">
    <citation type="submission" date="2021-03" db="EMBL/GenBank/DDBJ databases">
        <title>Complete Genome Sequences of Two Lysobacter Strains Isolated from Sea Water (Lysobacter caseinilyticus) and Soil (Lysobacter helvus) in South Korea.</title>
        <authorList>
            <person name="Watanabe Y."/>
            <person name="Arakawa K."/>
        </authorList>
    </citation>
    <scope>NUCLEOTIDE SEQUENCE [LARGE SCALE GENOMIC DNA]</scope>
    <source>
        <strain evidence="3 4">D10</strain>
    </source>
</reference>
<evidence type="ECO:0000256" key="1">
    <source>
        <dbReference type="ARBA" id="ARBA00023002"/>
    </source>
</evidence>
<keyword evidence="1" id="KW-0560">Oxidoreductase</keyword>
<evidence type="ECO:0000313" key="4">
    <source>
        <dbReference type="Proteomes" id="UP000680514"/>
    </source>
</evidence>